<name>A0A067S2X7_GALM3</name>
<proteinExistence type="predicted"/>
<dbReference type="AlphaFoldDB" id="A0A067S2X7"/>
<dbReference type="Proteomes" id="UP000027222">
    <property type="component" value="Unassembled WGS sequence"/>
</dbReference>
<protein>
    <submittedName>
        <fullName evidence="2">Uncharacterized protein</fullName>
    </submittedName>
</protein>
<keyword evidence="3" id="KW-1185">Reference proteome</keyword>
<evidence type="ECO:0000313" key="3">
    <source>
        <dbReference type="Proteomes" id="UP000027222"/>
    </source>
</evidence>
<evidence type="ECO:0000256" key="1">
    <source>
        <dbReference type="SAM" id="MobiDB-lite"/>
    </source>
</evidence>
<reference evidence="3" key="1">
    <citation type="journal article" date="2014" name="Proc. Natl. Acad. Sci. U.S.A.">
        <title>Extensive sampling of basidiomycete genomes demonstrates inadequacy of the white-rot/brown-rot paradigm for wood decay fungi.</title>
        <authorList>
            <person name="Riley R."/>
            <person name="Salamov A.A."/>
            <person name="Brown D.W."/>
            <person name="Nagy L.G."/>
            <person name="Floudas D."/>
            <person name="Held B.W."/>
            <person name="Levasseur A."/>
            <person name="Lombard V."/>
            <person name="Morin E."/>
            <person name="Otillar R."/>
            <person name="Lindquist E.A."/>
            <person name="Sun H."/>
            <person name="LaButti K.M."/>
            <person name="Schmutz J."/>
            <person name="Jabbour D."/>
            <person name="Luo H."/>
            <person name="Baker S.E."/>
            <person name="Pisabarro A.G."/>
            <person name="Walton J.D."/>
            <person name="Blanchette R.A."/>
            <person name="Henrissat B."/>
            <person name="Martin F."/>
            <person name="Cullen D."/>
            <person name="Hibbett D.S."/>
            <person name="Grigoriev I.V."/>
        </authorList>
    </citation>
    <scope>NUCLEOTIDE SEQUENCE [LARGE SCALE GENOMIC DNA]</scope>
    <source>
        <strain evidence="3">CBS 339.88</strain>
    </source>
</reference>
<dbReference type="EMBL" id="KL142484">
    <property type="protein sequence ID" value="KDR65180.1"/>
    <property type="molecule type" value="Genomic_DNA"/>
</dbReference>
<organism evidence="2 3">
    <name type="scientific">Galerina marginata (strain CBS 339.88)</name>
    <dbReference type="NCBI Taxonomy" id="685588"/>
    <lineage>
        <taxon>Eukaryota</taxon>
        <taxon>Fungi</taxon>
        <taxon>Dikarya</taxon>
        <taxon>Basidiomycota</taxon>
        <taxon>Agaricomycotina</taxon>
        <taxon>Agaricomycetes</taxon>
        <taxon>Agaricomycetidae</taxon>
        <taxon>Agaricales</taxon>
        <taxon>Agaricineae</taxon>
        <taxon>Strophariaceae</taxon>
        <taxon>Galerina</taxon>
    </lineage>
</organism>
<accession>A0A067S2X7</accession>
<evidence type="ECO:0000313" key="2">
    <source>
        <dbReference type="EMBL" id="KDR65180.1"/>
    </source>
</evidence>
<sequence>MSWPKPLDTNNGNAAIFAKSEFHHLPPHSPLSLPPPPARTISSLTPSSSRIEPTFTAAAALALLVATVDSESDSEFKDYIPRPTPQTAEGASPWSNVNASSTIILNLSPFSVFCTPRPYSCTAAPVWE</sequence>
<dbReference type="HOGENOM" id="CLU_1959741_0_0_1"/>
<gene>
    <name evidence="2" type="ORF">GALMADRAFT_148903</name>
</gene>
<feature type="compositionally biased region" description="Pro residues" evidence="1">
    <location>
        <begin position="27"/>
        <end position="38"/>
    </location>
</feature>
<feature type="region of interest" description="Disordered" evidence="1">
    <location>
        <begin position="27"/>
        <end position="47"/>
    </location>
</feature>